<dbReference type="GO" id="GO:0004298">
    <property type="term" value="F:threonine-type endopeptidase activity"/>
    <property type="evidence" value="ECO:0007669"/>
    <property type="project" value="InterPro"/>
</dbReference>
<evidence type="ECO:0000313" key="6">
    <source>
        <dbReference type="Proteomes" id="UP000596742"/>
    </source>
</evidence>
<evidence type="ECO:0000256" key="1">
    <source>
        <dbReference type="ARBA" id="ARBA00010872"/>
    </source>
</evidence>
<evidence type="ECO:0000313" key="5">
    <source>
        <dbReference type="EMBL" id="VDH97990.1"/>
    </source>
</evidence>
<dbReference type="OrthoDB" id="77601at2759"/>
<sequence>MIAIHAGAGYHSESKSDVYKSICKQACLLAIEAIKCGKNAVDCVTIAVKCLEDTPNTNAGIGSNLTMDGTVECDASVMDGLSLQFGAVGCVQGFQNPVEAARLLVEKQKQGNLSLGRIPPSILVGNRAEKWILENDPHINTSCNLITDESKRMFLKYKRRLELHEERVNNKRRKIRQNKDKQDEDEEIGVTDEEDSIQSLIQDTVGAIAMDTSGNLAAAVSSGGIALKQPGRLGPAATYGSGCWAYNWSSDSKPGVAIATSGSGEHLMKTLFSKECASCIQNMDSGSLGLSFAFKDHFLESEFLKHLDCKFGGAIALRQDKYDNKQSVELIWGHTTDSMCIGFMSLSDKKPKVFLSRLPPQSIPGKSLTMEGRQIYK</sequence>
<dbReference type="CDD" id="cd04514">
    <property type="entry name" value="Taspase1_like"/>
    <property type="match status" value="1"/>
</dbReference>
<dbReference type="SUPFAM" id="SSF56235">
    <property type="entry name" value="N-terminal nucleophile aminohydrolases (Ntn hydrolases)"/>
    <property type="match status" value="1"/>
</dbReference>
<comment type="similarity">
    <text evidence="1">Belongs to the Ntn-hydrolase family.</text>
</comment>
<reference evidence="5" key="1">
    <citation type="submission" date="2018-11" db="EMBL/GenBank/DDBJ databases">
        <authorList>
            <person name="Alioto T."/>
            <person name="Alioto T."/>
        </authorList>
    </citation>
    <scope>NUCLEOTIDE SEQUENCE</scope>
</reference>
<organism evidence="5 6">
    <name type="scientific">Mytilus galloprovincialis</name>
    <name type="common">Mediterranean mussel</name>
    <dbReference type="NCBI Taxonomy" id="29158"/>
    <lineage>
        <taxon>Eukaryota</taxon>
        <taxon>Metazoa</taxon>
        <taxon>Spiralia</taxon>
        <taxon>Lophotrochozoa</taxon>
        <taxon>Mollusca</taxon>
        <taxon>Bivalvia</taxon>
        <taxon>Autobranchia</taxon>
        <taxon>Pteriomorphia</taxon>
        <taxon>Mytilida</taxon>
        <taxon>Mytiloidea</taxon>
        <taxon>Mytilidae</taxon>
        <taxon>Mytilinae</taxon>
        <taxon>Mytilus</taxon>
    </lineage>
</organism>
<name>A0A8B6BZM1_MYTGA</name>
<feature type="site" description="Cleavage; by autolysis" evidence="3">
    <location>
        <begin position="203"/>
        <end position="204"/>
    </location>
</feature>
<dbReference type="GO" id="GO:0051604">
    <property type="term" value="P:protein maturation"/>
    <property type="evidence" value="ECO:0007669"/>
    <property type="project" value="TreeGrafter"/>
</dbReference>
<dbReference type="EMBL" id="UYJE01000971">
    <property type="protein sequence ID" value="VDH97990.1"/>
    <property type="molecule type" value="Genomic_DNA"/>
</dbReference>
<feature type="active site" description="Nucleophile" evidence="2">
    <location>
        <position position="204"/>
    </location>
</feature>
<comment type="caution">
    <text evidence="5">The sequence shown here is derived from an EMBL/GenBank/DDBJ whole genome shotgun (WGS) entry which is preliminary data.</text>
</comment>
<evidence type="ECO:0000256" key="2">
    <source>
        <dbReference type="PIRSR" id="PIRSR600246-1"/>
    </source>
</evidence>
<dbReference type="AlphaFoldDB" id="A0A8B6BZM1"/>
<feature type="region of interest" description="Disordered" evidence="4">
    <location>
        <begin position="174"/>
        <end position="194"/>
    </location>
</feature>
<dbReference type="Pfam" id="PF01112">
    <property type="entry name" value="Asparaginase_2"/>
    <property type="match status" value="1"/>
</dbReference>
<dbReference type="GO" id="GO:0005737">
    <property type="term" value="C:cytoplasm"/>
    <property type="evidence" value="ECO:0007669"/>
    <property type="project" value="TreeGrafter"/>
</dbReference>
<dbReference type="PANTHER" id="PTHR10188">
    <property type="entry name" value="L-ASPARAGINASE"/>
    <property type="match status" value="1"/>
</dbReference>
<dbReference type="EC" id="3.4.25.-" evidence="5"/>
<protein>
    <submittedName>
        <fullName evidence="5">Taspase, threonine aspartase, 1</fullName>
        <ecNumber evidence="5">3.4.25.-</ecNumber>
    </submittedName>
</protein>
<feature type="compositionally biased region" description="Acidic residues" evidence="4">
    <location>
        <begin position="183"/>
        <end position="194"/>
    </location>
</feature>
<dbReference type="InterPro" id="IPR037464">
    <property type="entry name" value="Taspase1"/>
</dbReference>
<dbReference type="Gene3D" id="3.60.20.30">
    <property type="entry name" value="(Glycosyl)asparaginase"/>
    <property type="match status" value="1"/>
</dbReference>
<proteinExistence type="inferred from homology"/>
<evidence type="ECO:0000256" key="3">
    <source>
        <dbReference type="PIRSR" id="PIRSR600246-3"/>
    </source>
</evidence>
<dbReference type="PANTHER" id="PTHR10188:SF8">
    <property type="entry name" value="THREONINE ASPARTASE 1"/>
    <property type="match status" value="1"/>
</dbReference>
<dbReference type="InterPro" id="IPR029055">
    <property type="entry name" value="Ntn_hydrolases_N"/>
</dbReference>
<dbReference type="Proteomes" id="UP000596742">
    <property type="component" value="Unassembled WGS sequence"/>
</dbReference>
<keyword evidence="6" id="KW-1185">Reference proteome</keyword>
<accession>A0A8B6BZM1</accession>
<keyword evidence="5" id="KW-0378">Hydrolase</keyword>
<gene>
    <name evidence="5" type="ORF">MGAL_10B011268</name>
</gene>
<dbReference type="InterPro" id="IPR000246">
    <property type="entry name" value="Peptidase_T2"/>
</dbReference>
<evidence type="ECO:0000256" key="4">
    <source>
        <dbReference type="SAM" id="MobiDB-lite"/>
    </source>
</evidence>